<dbReference type="InterPro" id="IPR000182">
    <property type="entry name" value="GNAT_dom"/>
</dbReference>
<evidence type="ECO:0000256" key="5">
    <source>
        <dbReference type="ARBA" id="ARBA00022679"/>
    </source>
</evidence>
<dbReference type="SUPFAM" id="SSF55729">
    <property type="entry name" value="Acyl-CoA N-acyltransferases (Nat)"/>
    <property type="match status" value="1"/>
</dbReference>
<dbReference type="EC" id="2.3.1.178" evidence="3 8"/>
<dbReference type="CDD" id="cd04301">
    <property type="entry name" value="NAT_SF"/>
    <property type="match status" value="1"/>
</dbReference>
<comment type="similarity">
    <text evidence="2 8">Belongs to the acetyltransferase family. EctA subfamily.</text>
</comment>
<dbReference type="Gene3D" id="3.40.630.30">
    <property type="match status" value="1"/>
</dbReference>
<dbReference type="PROSITE" id="PS51186">
    <property type="entry name" value="GNAT"/>
    <property type="match status" value="1"/>
</dbReference>
<dbReference type="Pfam" id="PF00583">
    <property type="entry name" value="Acetyltransf_1"/>
    <property type="match status" value="1"/>
</dbReference>
<evidence type="ECO:0000256" key="6">
    <source>
        <dbReference type="ARBA" id="ARBA00023315"/>
    </source>
</evidence>
<comment type="pathway">
    <text evidence="1 8">Amine and polyamine biosynthesis; ectoine biosynthesis; L-ectoine from L-aspartate 4-semialdehyde: step 2/3.</text>
</comment>
<keyword evidence="5 8" id="KW-0808">Transferase</keyword>
<evidence type="ECO:0000313" key="10">
    <source>
        <dbReference type="EMBL" id="MCR2745442.1"/>
    </source>
</evidence>
<evidence type="ECO:0000256" key="3">
    <source>
        <dbReference type="ARBA" id="ARBA00012355"/>
    </source>
</evidence>
<name>A0ABT1XGL9_9BURK</name>
<evidence type="ECO:0000259" key="9">
    <source>
        <dbReference type="PROSITE" id="PS51186"/>
    </source>
</evidence>
<dbReference type="EMBL" id="JANKHG010000005">
    <property type="protein sequence ID" value="MCR2745442.1"/>
    <property type="molecule type" value="Genomic_DNA"/>
</dbReference>
<evidence type="ECO:0000256" key="2">
    <source>
        <dbReference type="ARBA" id="ARBA00010712"/>
    </source>
</evidence>
<dbReference type="InterPro" id="IPR016181">
    <property type="entry name" value="Acyl_CoA_acyltransferase"/>
</dbReference>
<feature type="domain" description="N-acetyltransferase" evidence="9">
    <location>
        <begin position="6"/>
        <end position="160"/>
    </location>
</feature>
<dbReference type="InterPro" id="IPR012772">
    <property type="entry name" value="Ectoine_EctA"/>
</dbReference>
<organism evidence="10 11">
    <name type="scientific">Limnobacter parvus</name>
    <dbReference type="NCBI Taxonomy" id="2939690"/>
    <lineage>
        <taxon>Bacteria</taxon>
        <taxon>Pseudomonadati</taxon>
        <taxon>Pseudomonadota</taxon>
        <taxon>Betaproteobacteria</taxon>
        <taxon>Burkholderiales</taxon>
        <taxon>Burkholderiaceae</taxon>
        <taxon>Limnobacter</taxon>
    </lineage>
</organism>
<reference evidence="10" key="1">
    <citation type="submission" date="2022-07" db="EMBL/GenBank/DDBJ databases">
        <authorList>
            <person name="Xamxidin M."/>
        </authorList>
    </citation>
    <scope>NUCLEOTIDE SEQUENCE</scope>
    <source>
        <strain evidence="10">YS8-69</strain>
    </source>
</reference>
<keyword evidence="11" id="KW-1185">Reference proteome</keyword>
<keyword evidence="6 8" id="KW-0012">Acyltransferase</keyword>
<dbReference type="GO" id="GO:0033816">
    <property type="term" value="F:diaminobutyrate acetyltransferase activity"/>
    <property type="evidence" value="ECO:0007669"/>
    <property type="project" value="UniProtKB-EC"/>
</dbReference>
<comment type="function">
    <text evidence="8">Catalyzes the acetylation of L-2,4-diaminobutyrate (DABA) to gamma-N-acetyl-alpha,gamma-diaminobutyric acid (ADABA) with acetyl coenzyme A.</text>
</comment>
<evidence type="ECO:0000256" key="1">
    <source>
        <dbReference type="ARBA" id="ARBA00004978"/>
    </source>
</evidence>
<evidence type="ECO:0000313" key="11">
    <source>
        <dbReference type="Proteomes" id="UP001165267"/>
    </source>
</evidence>
<evidence type="ECO:0000256" key="8">
    <source>
        <dbReference type="RuleBase" id="RU365045"/>
    </source>
</evidence>
<dbReference type="RefSeq" id="WP_257510695.1">
    <property type="nucleotide sequence ID" value="NZ_JANKHG010000005.1"/>
</dbReference>
<comment type="catalytic activity">
    <reaction evidence="7 8">
        <text>L-2,4-diaminobutanoate + acetyl-CoA = (2S)-4-acetamido-2-aminobutanoate + CoA + H(+)</text>
        <dbReference type="Rhea" id="RHEA:16901"/>
        <dbReference type="ChEBI" id="CHEBI:15378"/>
        <dbReference type="ChEBI" id="CHEBI:57287"/>
        <dbReference type="ChEBI" id="CHEBI:57288"/>
        <dbReference type="ChEBI" id="CHEBI:58761"/>
        <dbReference type="ChEBI" id="CHEBI:58929"/>
        <dbReference type="EC" id="2.3.1.178"/>
    </reaction>
</comment>
<dbReference type="Proteomes" id="UP001165267">
    <property type="component" value="Unassembled WGS sequence"/>
</dbReference>
<protein>
    <recommendedName>
        <fullName evidence="4 8">L-2,4-diaminobutyric acid acetyltransferase</fullName>
        <shortName evidence="8">DABA acetyltransferase</shortName>
        <ecNumber evidence="3 8">2.3.1.178</ecNumber>
    </recommendedName>
</protein>
<comment type="caution">
    <text evidence="10">The sequence shown here is derived from an EMBL/GenBank/DDBJ whole genome shotgun (WGS) entry which is preliminary data.</text>
</comment>
<sequence length="175" mass="19378">MSEIDVVLRHPVLEDGTAVFDLVDACKPLDLNSHYLYLLQCSHFAPTCVVATLHGEVVAWVSGYIPPKHADTFFVWQVAVGEKARGLGLGKKLINWVLAQQNGIQKIHTSITPDNAASWGLFKSLARDWGSDLTSRDWFEEQSHFGGRHNTEVLVEIALPTSPLATFLQTQGVQQ</sequence>
<evidence type="ECO:0000256" key="7">
    <source>
        <dbReference type="ARBA" id="ARBA00048924"/>
    </source>
</evidence>
<proteinExistence type="inferred from homology"/>
<gene>
    <name evidence="8 10" type="primary">ectA</name>
    <name evidence="10" type="ORF">NSP04_02125</name>
</gene>
<accession>A0ABT1XGL9</accession>
<dbReference type="NCBIfam" id="TIGR02406">
    <property type="entry name" value="ectoine_EctA"/>
    <property type="match status" value="1"/>
</dbReference>
<evidence type="ECO:0000256" key="4">
    <source>
        <dbReference type="ARBA" id="ARBA00017935"/>
    </source>
</evidence>